<feature type="domain" description="Carbohydrate kinase PfkB" evidence="4">
    <location>
        <begin position="25"/>
        <end position="310"/>
    </location>
</feature>
<dbReference type="InterPro" id="IPR050306">
    <property type="entry name" value="PfkB_Carbo_kinase"/>
</dbReference>
<keyword evidence="2" id="KW-0808">Transferase</keyword>
<dbReference type="Proteomes" id="UP000696294">
    <property type="component" value="Unassembled WGS sequence"/>
</dbReference>
<proteinExistence type="inferred from homology"/>
<gene>
    <name evidence="5" type="ORF">HCN51_31040</name>
</gene>
<dbReference type="InterPro" id="IPR011611">
    <property type="entry name" value="PfkB_dom"/>
</dbReference>
<name>A0ABX1BFC6_9ACTN</name>
<dbReference type="Pfam" id="PF00294">
    <property type="entry name" value="PfkB"/>
    <property type="match status" value="1"/>
</dbReference>
<dbReference type="PANTHER" id="PTHR43085:SF15">
    <property type="entry name" value="2-DEHYDRO-3-DEOXYGLUCONOKINASE"/>
    <property type="match status" value="1"/>
</dbReference>
<sequence length="330" mass="33136">MTGRTTGREPGAERKADAGAGRIDVVGVGEAMVLLEADDLAGAERFEVSVAGAELNVCTAVARLGLRAAFASRVGADPFGTRVLRDAAGRGVDTGLVITDPARPTGVFFKEIRPDGGRRVHYYRAGSAASAMDVPDAAPILARRPRAIVVSGLTAALGPGPARLAAALCEGAGDALVVLDPNLRPALPVPALAPLLPGVGLLVLGQDESRVLFGESDPARVFAAARAAGVGEVVLKGGPAGAWYAGESGPEHVPSAAREVRDPVGAGDAFLGGYLAARLSGAGPGAATRLGAELAGRVVATPGDTSGLPAPDVARALLRHALAEEGVARR</sequence>
<keyword evidence="6" id="KW-1185">Reference proteome</keyword>
<dbReference type="InterPro" id="IPR002173">
    <property type="entry name" value="Carboh/pur_kinase_PfkB_CS"/>
</dbReference>
<evidence type="ECO:0000313" key="6">
    <source>
        <dbReference type="Proteomes" id="UP000696294"/>
    </source>
</evidence>
<evidence type="ECO:0000313" key="5">
    <source>
        <dbReference type="EMBL" id="NJP93828.1"/>
    </source>
</evidence>
<comment type="similarity">
    <text evidence="1">Belongs to the carbohydrate kinase PfkB family.</text>
</comment>
<evidence type="ECO:0000256" key="1">
    <source>
        <dbReference type="ARBA" id="ARBA00010688"/>
    </source>
</evidence>
<accession>A0ABX1BFC6</accession>
<keyword evidence="3 5" id="KW-0418">Kinase</keyword>
<organism evidence="5 6">
    <name type="scientific">Nonomuraea composti</name>
    <dbReference type="NCBI Taxonomy" id="2720023"/>
    <lineage>
        <taxon>Bacteria</taxon>
        <taxon>Bacillati</taxon>
        <taxon>Actinomycetota</taxon>
        <taxon>Actinomycetes</taxon>
        <taxon>Streptosporangiales</taxon>
        <taxon>Streptosporangiaceae</taxon>
        <taxon>Nonomuraea</taxon>
    </lineage>
</organism>
<comment type="caution">
    <text evidence="5">The sequence shown here is derived from an EMBL/GenBank/DDBJ whole genome shotgun (WGS) entry which is preliminary data.</text>
</comment>
<dbReference type="GO" id="GO:0016301">
    <property type="term" value="F:kinase activity"/>
    <property type="evidence" value="ECO:0007669"/>
    <property type="project" value="UniProtKB-KW"/>
</dbReference>
<evidence type="ECO:0000256" key="3">
    <source>
        <dbReference type="ARBA" id="ARBA00022777"/>
    </source>
</evidence>
<dbReference type="PANTHER" id="PTHR43085">
    <property type="entry name" value="HEXOKINASE FAMILY MEMBER"/>
    <property type="match status" value="1"/>
</dbReference>
<dbReference type="EMBL" id="JAATEP010000025">
    <property type="protein sequence ID" value="NJP93828.1"/>
    <property type="molecule type" value="Genomic_DNA"/>
</dbReference>
<evidence type="ECO:0000259" key="4">
    <source>
        <dbReference type="Pfam" id="PF00294"/>
    </source>
</evidence>
<dbReference type="RefSeq" id="WP_168014220.1">
    <property type="nucleotide sequence ID" value="NZ_JAATEP010000025.1"/>
</dbReference>
<dbReference type="Gene3D" id="3.40.1190.20">
    <property type="match status" value="1"/>
</dbReference>
<dbReference type="SUPFAM" id="SSF53613">
    <property type="entry name" value="Ribokinase-like"/>
    <property type="match status" value="1"/>
</dbReference>
<evidence type="ECO:0000256" key="2">
    <source>
        <dbReference type="ARBA" id="ARBA00022679"/>
    </source>
</evidence>
<reference evidence="5 6" key="1">
    <citation type="submission" date="2020-03" db="EMBL/GenBank/DDBJ databases">
        <title>WGS of actinomycetes isolated from Thailand.</title>
        <authorList>
            <person name="Thawai C."/>
        </authorList>
    </citation>
    <scope>NUCLEOTIDE SEQUENCE [LARGE SCALE GENOMIC DNA]</scope>
    <source>
        <strain evidence="5 6">FMUSA5-5</strain>
    </source>
</reference>
<protein>
    <submittedName>
        <fullName evidence="5">Sugar kinase</fullName>
    </submittedName>
</protein>
<dbReference type="CDD" id="cd01166">
    <property type="entry name" value="KdgK"/>
    <property type="match status" value="1"/>
</dbReference>
<dbReference type="PROSITE" id="PS00584">
    <property type="entry name" value="PFKB_KINASES_2"/>
    <property type="match status" value="1"/>
</dbReference>
<dbReference type="InterPro" id="IPR029056">
    <property type="entry name" value="Ribokinase-like"/>
</dbReference>